<dbReference type="EMBL" id="DS022300">
    <property type="protein sequence ID" value="OAJ36088.1"/>
    <property type="molecule type" value="Genomic_DNA"/>
</dbReference>
<name>A0A177W7L7_BATDL</name>
<dbReference type="Proteomes" id="UP000077115">
    <property type="component" value="Unassembled WGS sequence"/>
</dbReference>
<dbReference type="PANTHER" id="PTHR10352">
    <property type="entry name" value="EUKARYOTIC TRANSLATION INITIATION FACTOR 3 SUBUNIT G"/>
    <property type="match status" value="1"/>
</dbReference>
<evidence type="ECO:0000256" key="1">
    <source>
        <dbReference type="ARBA" id="ARBA00022884"/>
    </source>
</evidence>
<evidence type="ECO:0000313" key="5">
    <source>
        <dbReference type="EMBL" id="OAJ36088.1"/>
    </source>
</evidence>
<feature type="domain" description="RRM" evidence="4">
    <location>
        <begin position="92"/>
        <end position="169"/>
    </location>
</feature>
<dbReference type="InterPro" id="IPR034423">
    <property type="entry name" value="RBM19_RRM5"/>
</dbReference>
<dbReference type="SMART" id="SM00360">
    <property type="entry name" value="RRM"/>
    <property type="match status" value="5"/>
</dbReference>
<feature type="domain" description="RRM" evidence="4">
    <location>
        <begin position="751"/>
        <end position="833"/>
    </location>
</feature>
<dbReference type="FunFam" id="3.30.70.330:FF:000738">
    <property type="entry name" value="RNA-binding motif protein 19"/>
    <property type="match status" value="1"/>
</dbReference>
<feature type="domain" description="RRM" evidence="4">
    <location>
        <begin position="431"/>
        <end position="509"/>
    </location>
</feature>
<dbReference type="eggNOG" id="KOG0110">
    <property type="taxonomic scope" value="Eukaryota"/>
</dbReference>
<dbReference type="Gene3D" id="3.30.70.330">
    <property type="match status" value="5"/>
</dbReference>
<keyword evidence="1 2" id="KW-0694">RNA-binding</keyword>
<evidence type="ECO:0000313" key="6">
    <source>
        <dbReference type="Proteomes" id="UP000077115"/>
    </source>
</evidence>
<sequence length="965" mass="108770">MRLPSAPETRSARNQPTGSESISLDYNDLECSNELNTRMRFNTAFKTCHQESIHKFIKTNLLSKKAKPRIALKLSIPPLTFVVCRLLEYLQSRLIVKNLPYNITPERLKNHFSKKGQVTDVKLATTKDGVFRCFGFVGFKTQEQAESALAYFNKSYIDTSRIEVEVAKAIGDASLSRGWSKHTPGTSANTQMINRQKEREFRRLEASPQTTANDSTMADLDPVSKLNSKQKKFLADLQDDPEDPKLKEFLEVMRPRAAAQTRIWGNDDVIAAHRNDHEFVKASVTVPGDEDDELYDELPVINHKDIDIEESATVTEDKEHVDESNIKSTAFDSTMSDMEYMRSKMKKPEEVEMVKIHPSRLAVLEGTGAVDANDIYNIHTPTAPRSEPIQQVQVVEAESDEDDNSADRSRIINSKPIEDELPPAELIADTGRIMVRNLTYLCSPEDIEELFKPFGPISEVHIPIDRETKKSKGYAFIMYLMPENAVNAYTTLDNTIFQGRIMQIVPAKERPKAADETLTGPQTFKKNRETQRKGAASNDFNWNSLFMNADTVAESMAKKLNVRKSDILDKTVDNMAVRLALAETNIINETKAYIEKEGVSIDALKSTQTRSNTVILVKNIPYTTEEEDLIETFGKFGTLGRIILPPAKTIALVEFTERNEAKAAFRKLAYSKFKNIPLYLQWASQGIFTQEFDAEKEAARREARSAAKEISTGYQFNAAGFDSATQNPNVSSKVEHRLEDLEDDSSAPPVASIYIKNLNFQTTEEGLRQAFGGLSGLRSVNIKMKDDPKTGGKQSLGFGFLGFASTEDATKCLKAMQNFKLDNHVLQLKYSKPVAPQKRTLEMDDEDDTIKGTKLVVRNVPFEASKKDIKELFSSFAQVKSVRIPTKYDGQHRGFAFVDFLTKQEAKTAYDTLGATHLYGRHLVLEWAQDDESVEAVRSKTIRNFVKTSTKKQRVEMDDEEDMSQ</sequence>
<feature type="region of interest" description="Disordered" evidence="3">
    <location>
        <begin position="512"/>
        <end position="535"/>
    </location>
</feature>
<dbReference type="CDD" id="cd12317">
    <property type="entry name" value="RRM4_RBM19_RRM3_MRD1"/>
    <property type="match status" value="1"/>
</dbReference>
<accession>A0A177W7L7</accession>
<gene>
    <name evidence="5" type="ORF">BDEG_20300</name>
</gene>
<evidence type="ECO:0000259" key="4">
    <source>
        <dbReference type="PROSITE" id="PS50102"/>
    </source>
</evidence>
<dbReference type="FunFam" id="3.30.70.330:FF:000442">
    <property type="entry name" value="Multiple RNA-binding domain-containing protein 1"/>
    <property type="match status" value="1"/>
</dbReference>
<dbReference type="Pfam" id="PF00076">
    <property type="entry name" value="RRM_1"/>
    <property type="match status" value="5"/>
</dbReference>
<reference evidence="5 6" key="2">
    <citation type="submission" date="2016-05" db="EMBL/GenBank/DDBJ databases">
        <title>Lineage-specific infection strategies underlie the spectrum of fungal disease in amphibians.</title>
        <authorList>
            <person name="Cuomo C.A."/>
            <person name="Farrer R.A."/>
            <person name="James T."/>
            <person name="Longcore J."/>
            <person name="Birren B."/>
        </authorList>
    </citation>
    <scope>NUCLEOTIDE SEQUENCE [LARGE SCALE GENOMIC DNA]</scope>
    <source>
        <strain evidence="5 6">JEL423</strain>
    </source>
</reference>
<dbReference type="AlphaFoldDB" id="A0A177W7L7"/>
<feature type="domain" description="RRM" evidence="4">
    <location>
        <begin position="613"/>
        <end position="685"/>
    </location>
</feature>
<dbReference type="PROSITE" id="PS50102">
    <property type="entry name" value="RRM"/>
    <property type="match status" value="5"/>
</dbReference>
<dbReference type="InterPro" id="IPR000504">
    <property type="entry name" value="RRM_dom"/>
</dbReference>
<dbReference type="SUPFAM" id="SSF54928">
    <property type="entry name" value="RNA-binding domain, RBD"/>
    <property type="match status" value="3"/>
</dbReference>
<feature type="domain" description="RRM" evidence="4">
    <location>
        <begin position="853"/>
        <end position="930"/>
    </location>
</feature>
<dbReference type="InterPro" id="IPR012677">
    <property type="entry name" value="Nucleotide-bd_a/b_plait_sf"/>
</dbReference>
<dbReference type="CDD" id="cd12320">
    <property type="entry name" value="RRM6_RBM19_RRM5_MRD1"/>
    <property type="match status" value="1"/>
</dbReference>
<organism evidence="5 6">
    <name type="scientific">Batrachochytrium dendrobatidis (strain JEL423)</name>
    <dbReference type="NCBI Taxonomy" id="403673"/>
    <lineage>
        <taxon>Eukaryota</taxon>
        <taxon>Fungi</taxon>
        <taxon>Fungi incertae sedis</taxon>
        <taxon>Chytridiomycota</taxon>
        <taxon>Chytridiomycota incertae sedis</taxon>
        <taxon>Chytridiomycetes</taxon>
        <taxon>Rhizophydiales</taxon>
        <taxon>Rhizophydiales incertae sedis</taxon>
        <taxon>Batrachochytrium</taxon>
    </lineage>
</organism>
<evidence type="ECO:0000256" key="2">
    <source>
        <dbReference type="PROSITE-ProRule" id="PRU00176"/>
    </source>
</evidence>
<protein>
    <recommendedName>
        <fullName evidence="4">RRM domain-containing protein</fullName>
    </recommendedName>
</protein>
<dbReference type="CDD" id="cd12565">
    <property type="entry name" value="RRM1_MRD1"/>
    <property type="match status" value="1"/>
</dbReference>
<dbReference type="VEuPathDB" id="FungiDB:BDEG_20300"/>
<feature type="region of interest" description="Disordered" evidence="3">
    <location>
        <begin position="1"/>
        <end position="21"/>
    </location>
</feature>
<dbReference type="CDD" id="cd12318">
    <property type="entry name" value="RRM5_RBM19_like"/>
    <property type="match status" value="1"/>
</dbReference>
<dbReference type="OrthoDB" id="439639at2759"/>
<dbReference type="GO" id="GO:0003723">
    <property type="term" value="F:RNA binding"/>
    <property type="evidence" value="ECO:0007669"/>
    <property type="project" value="UniProtKB-UniRule"/>
</dbReference>
<feature type="compositionally biased region" description="Polar residues" evidence="3">
    <location>
        <begin position="12"/>
        <end position="21"/>
    </location>
</feature>
<dbReference type="STRING" id="403673.A0A177W7L7"/>
<dbReference type="InterPro" id="IPR035979">
    <property type="entry name" value="RBD_domain_sf"/>
</dbReference>
<reference evidence="5 6" key="1">
    <citation type="submission" date="2006-10" db="EMBL/GenBank/DDBJ databases">
        <title>The Genome Sequence of Batrachochytrium dendrobatidis JEL423.</title>
        <authorList>
            <consortium name="The Broad Institute Genome Sequencing Platform"/>
            <person name="Birren B."/>
            <person name="Lander E."/>
            <person name="Galagan J."/>
            <person name="Cuomo C."/>
            <person name="Devon K."/>
            <person name="Jaffe D."/>
            <person name="Butler J."/>
            <person name="Alvarez P."/>
            <person name="Gnerre S."/>
            <person name="Grabherr M."/>
            <person name="Kleber M."/>
            <person name="Mauceli E."/>
            <person name="Brockman W."/>
            <person name="Young S."/>
            <person name="LaButti K."/>
            <person name="Sykes S."/>
            <person name="DeCaprio D."/>
            <person name="Crawford M."/>
            <person name="Koehrsen M."/>
            <person name="Engels R."/>
            <person name="Montgomery P."/>
            <person name="Pearson M."/>
            <person name="Howarth C."/>
            <person name="Larson L."/>
            <person name="White J."/>
            <person name="O'Leary S."/>
            <person name="Kodira C."/>
            <person name="Zeng Q."/>
            <person name="Yandava C."/>
            <person name="Alvarado L."/>
            <person name="Longcore J."/>
            <person name="James T."/>
        </authorList>
    </citation>
    <scope>NUCLEOTIDE SEQUENCE [LARGE SCALE GENOMIC DNA]</scope>
    <source>
        <strain evidence="5 6">JEL423</strain>
    </source>
</reference>
<proteinExistence type="predicted"/>
<evidence type="ECO:0000256" key="3">
    <source>
        <dbReference type="SAM" id="MobiDB-lite"/>
    </source>
</evidence>